<accession>A0A1I7MZ22</accession>
<feature type="domain" description="Glycosyl transferase family 1" evidence="2">
    <location>
        <begin position="238"/>
        <end position="318"/>
    </location>
</feature>
<organism evidence="3 4">
    <name type="scientific">Devosia crocina</name>
    <dbReference type="NCBI Taxonomy" id="429728"/>
    <lineage>
        <taxon>Bacteria</taxon>
        <taxon>Pseudomonadati</taxon>
        <taxon>Pseudomonadota</taxon>
        <taxon>Alphaproteobacteria</taxon>
        <taxon>Hyphomicrobiales</taxon>
        <taxon>Devosiaceae</taxon>
        <taxon>Devosia</taxon>
    </lineage>
</organism>
<dbReference type="RefSeq" id="WP_244542733.1">
    <property type="nucleotide sequence ID" value="NZ_FPCK01000001.1"/>
</dbReference>
<dbReference type="AlphaFoldDB" id="A0A1I7MZ22"/>
<evidence type="ECO:0000259" key="2">
    <source>
        <dbReference type="Pfam" id="PF00534"/>
    </source>
</evidence>
<proteinExistence type="predicted"/>
<dbReference type="Pfam" id="PF00534">
    <property type="entry name" value="Glycos_transf_1"/>
    <property type="match status" value="1"/>
</dbReference>
<gene>
    <name evidence="3" type="ORF">SAMN05216456_0329</name>
</gene>
<evidence type="ECO:0000313" key="3">
    <source>
        <dbReference type="EMBL" id="SFV27651.1"/>
    </source>
</evidence>
<dbReference type="PANTHER" id="PTHR46401:SF2">
    <property type="entry name" value="GLYCOSYLTRANSFERASE WBBK-RELATED"/>
    <property type="match status" value="1"/>
</dbReference>
<dbReference type="InterPro" id="IPR001296">
    <property type="entry name" value="Glyco_trans_1"/>
</dbReference>
<reference evidence="3 4" key="1">
    <citation type="submission" date="2016-10" db="EMBL/GenBank/DDBJ databases">
        <authorList>
            <person name="de Groot N.N."/>
        </authorList>
    </citation>
    <scope>NUCLEOTIDE SEQUENCE [LARGE SCALE GENOMIC DNA]</scope>
    <source>
        <strain evidence="3 4">IPL20</strain>
    </source>
</reference>
<dbReference type="Proteomes" id="UP000199074">
    <property type="component" value="Unassembled WGS sequence"/>
</dbReference>
<dbReference type="GO" id="GO:0016757">
    <property type="term" value="F:glycosyltransferase activity"/>
    <property type="evidence" value="ECO:0007669"/>
    <property type="project" value="InterPro"/>
</dbReference>
<name>A0A1I7MZ22_9HYPH</name>
<dbReference type="PANTHER" id="PTHR46401">
    <property type="entry name" value="GLYCOSYLTRANSFERASE WBBK-RELATED"/>
    <property type="match status" value="1"/>
</dbReference>
<protein>
    <submittedName>
        <fullName evidence="3">Glycosyl transferases group 1</fullName>
    </submittedName>
</protein>
<evidence type="ECO:0000256" key="1">
    <source>
        <dbReference type="ARBA" id="ARBA00022679"/>
    </source>
</evidence>
<evidence type="ECO:0000313" key="4">
    <source>
        <dbReference type="Proteomes" id="UP000199074"/>
    </source>
</evidence>
<keyword evidence="1 3" id="KW-0808">Transferase</keyword>
<dbReference type="STRING" id="429728.SAMN05216456_0329"/>
<dbReference type="Gene3D" id="3.40.50.2000">
    <property type="entry name" value="Glycogen Phosphorylase B"/>
    <property type="match status" value="1"/>
</dbReference>
<sequence length="366" mass="40945">MIENSLNSARLLASSALIKFKAGAKRYRRQQVSIPKLKRGKGRPAGVYFLTPDYEPPSGGVRVIYRHVDLLNAAGIPAAVVHQRPGFRCTWFDHNTRILDVSQCQMSEEDLLVLPETDGDLLGRIAPGIRHVIFNQNAHLTWQRDGAVSRYMKQNRFLAGIVTVSSYSAEMMSQAFPSLRVDRIHLSIDEELFFCPQGSRARKLTFMPRRAGNDIHQVLGLLNGRDILKDWNIVALDNLTHREVAAELRSSRIFLAFTYQEGFGLPAAEAMACGNFVIGYHGCGGREFFDPAFSAPVPTGDVLGFAQEIENAVRSSAEDEAWLSTRAQRSAEFIRTNYTSARETKDVLRIYGGLLQARTRELEPLC</sequence>
<keyword evidence="4" id="KW-1185">Reference proteome</keyword>
<dbReference type="SUPFAM" id="SSF53756">
    <property type="entry name" value="UDP-Glycosyltransferase/glycogen phosphorylase"/>
    <property type="match status" value="1"/>
</dbReference>
<dbReference type="EMBL" id="FPCK01000001">
    <property type="protein sequence ID" value="SFV27651.1"/>
    <property type="molecule type" value="Genomic_DNA"/>
</dbReference>